<dbReference type="HOGENOM" id="CLU_029425_3_4_11"/>
<dbReference type="AlphaFoldDB" id="M1UMU1"/>
<proteinExistence type="predicted"/>
<dbReference type="InterPro" id="IPR006311">
    <property type="entry name" value="TAT_signal"/>
</dbReference>
<dbReference type="STRING" id="1121353.H924_10505"/>
<dbReference type="InterPro" id="IPR011055">
    <property type="entry name" value="Dup_hybrid_motif"/>
</dbReference>
<dbReference type="PANTHER" id="PTHR21666">
    <property type="entry name" value="PEPTIDASE-RELATED"/>
    <property type="match status" value="1"/>
</dbReference>
<protein>
    <submittedName>
        <fullName evidence="3">Peptidase, M23/M37 family protein</fullName>
    </submittedName>
</protein>
<dbReference type="OrthoDB" id="1099523at2"/>
<feature type="domain" description="M23ase beta-sheet core" evidence="2">
    <location>
        <begin position="70"/>
        <end position="165"/>
    </location>
</feature>
<feature type="signal peptide" evidence="1">
    <location>
        <begin position="1"/>
        <end position="32"/>
    </location>
</feature>
<feature type="chain" id="PRO_5004017628" evidence="1">
    <location>
        <begin position="33"/>
        <end position="200"/>
    </location>
</feature>
<evidence type="ECO:0000313" key="3">
    <source>
        <dbReference type="EMBL" id="AGG67529.1"/>
    </source>
</evidence>
<dbReference type="RefSeq" id="WP_015651957.1">
    <property type="nucleotide sequence ID" value="NC_020506.1"/>
</dbReference>
<reference evidence="3 4" key="1">
    <citation type="submission" date="2013-02" db="EMBL/GenBank/DDBJ databases">
        <title>The complete genome sequence of Corynebacterium callunae DSM 20147.</title>
        <authorList>
            <person name="Ruckert C."/>
            <person name="Albersmeier A."/>
            <person name="Kalinowski J."/>
        </authorList>
    </citation>
    <scope>NUCLEOTIDE SEQUENCE [LARGE SCALE GENOMIC DNA]</scope>
    <source>
        <strain evidence="3 4">DSM 20147</strain>
    </source>
</reference>
<organism evidence="3 4">
    <name type="scientific">Corynebacterium callunae DSM 20147</name>
    <dbReference type="NCBI Taxonomy" id="1121353"/>
    <lineage>
        <taxon>Bacteria</taxon>
        <taxon>Bacillati</taxon>
        <taxon>Actinomycetota</taxon>
        <taxon>Actinomycetes</taxon>
        <taxon>Mycobacteriales</taxon>
        <taxon>Corynebacteriaceae</taxon>
        <taxon>Corynebacterium</taxon>
    </lineage>
</organism>
<dbReference type="Pfam" id="PF01551">
    <property type="entry name" value="Peptidase_M23"/>
    <property type="match status" value="1"/>
</dbReference>
<name>M1UMU1_9CORY</name>
<dbReference type="SUPFAM" id="SSF51261">
    <property type="entry name" value="Duplicated hybrid motif"/>
    <property type="match status" value="1"/>
</dbReference>
<dbReference type="EMBL" id="CP004354">
    <property type="protein sequence ID" value="AGG67529.1"/>
    <property type="molecule type" value="Genomic_DNA"/>
</dbReference>
<dbReference type="PROSITE" id="PS51318">
    <property type="entry name" value="TAT"/>
    <property type="match status" value="1"/>
</dbReference>
<dbReference type="InterPro" id="IPR016047">
    <property type="entry name" value="M23ase_b-sheet_dom"/>
</dbReference>
<dbReference type="Proteomes" id="UP000011760">
    <property type="component" value="Chromosome"/>
</dbReference>
<dbReference type="PATRIC" id="fig|1121353.3.peg.2144"/>
<keyword evidence="1" id="KW-0732">Signal</keyword>
<dbReference type="PANTHER" id="PTHR21666:SF270">
    <property type="entry name" value="MUREIN HYDROLASE ACTIVATOR ENVC"/>
    <property type="match status" value="1"/>
</dbReference>
<keyword evidence="4" id="KW-1185">Reference proteome</keyword>
<dbReference type="GO" id="GO:0004222">
    <property type="term" value="F:metalloendopeptidase activity"/>
    <property type="evidence" value="ECO:0007669"/>
    <property type="project" value="TreeGrafter"/>
</dbReference>
<dbReference type="eggNOG" id="COG0739">
    <property type="taxonomic scope" value="Bacteria"/>
</dbReference>
<gene>
    <name evidence="3" type="ORF">H924_10505</name>
</gene>
<dbReference type="Gene3D" id="2.70.70.10">
    <property type="entry name" value="Glucose Permease (Domain IIA)"/>
    <property type="match status" value="1"/>
</dbReference>
<sequence>MHHALSRRLTLSALVAGTIATVGLSAIPQASAQVFLSSEINNTIYGASQTVVSPTTGTLTSGYGARWGTSHNGIDIANAIGTPIYSVMDGTVISSGPASGYGQWIRVQHDDGSIAIYGHMEYLYASVGERVYAGQEIAGMGSQGFSTGSHLHFEIHPDGYTPVDPQTWLANNGIYFYPLPCLLAFRPEFSESDLGKTIVR</sequence>
<accession>M1UMU1</accession>
<evidence type="ECO:0000256" key="1">
    <source>
        <dbReference type="SAM" id="SignalP"/>
    </source>
</evidence>
<dbReference type="InterPro" id="IPR050570">
    <property type="entry name" value="Cell_wall_metabolism_enzyme"/>
</dbReference>
<dbReference type="CDD" id="cd12797">
    <property type="entry name" value="M23_peptidase"/>
    <property type="match status" value="1"/>
</dbReference>
<dbReference type="KEGG" id="ccn:H924_10505"/>
<evidence type="ECO:0000313" key="4">
    <source>
        <dbReference type="Proteomes" id="UP000011760"/>
    </source>
</evidence>
<evidence type="ECO:0000259" key="2">
    <source>
        <dbReference type="Pfam" id="PF01551"/>
    </source>
</evidence>